<keyword evidence="2" id="KW-0812">Transmembrane</keyword>
<proteinExistence type="predicted"/>
<keyword evidence="5" id="KW-1185">Reference proteome</keyword>
<reference evidence="4" key="1">
    <citation type="submission" date="2020-11" db="EMBL/GenBank/DDBJ databases">
        <title>Nocardioides sp. CBS4Y-1, whole genome shotgun sequence.</title>
        <authorList>
            <person name="Tuo L."/>
        </authorList>
    </citation>
    <scope>NUCLEOTIDE SEQUENCE</scope>
    <source>
        <strain evidence="4">CBS4Y-1</strain>
    </source>
</reference>
<evidence type="ECO:0000313" key="4">
    <source>
        <dbReference type="EMBL" id="MBF4161768.1"/>
    </source>
</evidence>
<keyword evidence="2" id="KW-1133">Transmembrane helix</keyword>
<evidence type="ECO:0000256" key="1">
    <source>
        <dbReference type="SAM" id="MobiDB-lite"/>
    </source>
</evidence>
<protein>
    <recommendedName>
        <fullName evidence="3">SAF domain-containing protein</fullName>
    </recommendedName>
</protein>
<keyword evidence="2" id="KW-0472">Membrane</keyword>
<evidence type="ECO:0000313" key="5">
    <source>
        <dbReference type="Proteomes" id="UP000656804"/>
    </source>
</evidence>
<dbReference type="CDD" id="cd11614">
    <property type="entry name" value="SAF_CpaB_FlgA_like"/>
    <property type="match status" value="1"/>
</dbReference>
<feature type="domain" description="SAF" evidence="3">
    <location>
        <begin position="63"/>
        <end position="127"/>
    </location>
</feature>
<sequence>MTVQSSAPTRSAGGRAGATAAPRRDVPPPSRQRRPALAALAVVLIVGGALGAGLLAVRMDSRTPVLAAARDIAPGTLITADDLRQVDVASDGLRLIPADLASQILDGATYAEVPIKADSLVDQNMLTRQAPLDDGNAIVSVPLDPKITPQGSLQGGDLVQVVQIAGEQGGDPVALTEGLVVDVAAASSGDDLSAPSGGSVTILVPKEAAPAVVNAAGSDQAGLVLIARGQSTDTKLKVLS</sequence>
<dbReference type="InterPro" id="IPR013974">
    <property type="entry name" value="SAF"/>
</dbReference>
<dbReference type="AlphaFoldDB" id="A0A930YAU8"/>
<dbReference type="Proteomes" id="UP000656804">
    <property type="component" value="Unassembled WGS sequence"/>
</dbReference>
<dbReference type="Pfam" id="PF08666">
    <property type="entry name" value="SAF"/>
    <property type="match status" value="1"/>
</dbReference>
<evidence type="ECO:0000256" key="2">
    <source>
        <dbReference type="SAM" id="Phobius"/>
    </source>
</evidence>
<accession>A0A930YAU8</accession>
<comment type="caution">
    <text evidence="4">The sequence shown here is derived from an EMBL/GenBank/DDBJ whole genome shotgun (WGS) entry which is preliminary data.</text>
</comment>
<feature type="region of interest" description="Disordered" evidence="1">
    <location>
        <begin position="1"/>
        <end position="32"/>
    </location>
</feature>
<dbReference type="EMBL" id="JADIVZ010000003">
    <property type="protein sequence ID" value="MBF4161768.1"/>
    <property type="molecule type" value="Genomic_DNA"/>
</dbReference>
<feature type="compositionally biased region" description="Low complexity" evidence="1">
    <location>
        <begin position="1"/>
        <end position="21"/>
    </location>
</feature>
<gene>
    <name evidence="4" type="ORF">ISG29_08695</name>
</gene>
<organism evidence="4 5">
    <name type="scientific">Nocardioides acrostichi</name>
    <dbReference type="NCBI Taxonomy" id="2784339"/>
    <lineage>
        <taxon>Bacteria</taxon>
        <taxon>Bacillati</taxon>
        <taxon>Actinomycetota</taxon>
        <taxon>Actinomycetes</taxon>
        <taxon>Propionibacteriales</taxon>
        <taxon>Nocardioidaceae</taxon>
        <taxon>Nocardioides</taxon>
    </lineage>
</organism>
<feature type="transmembrane region" description="Helical" evidence="2">
    <location>
        <begin position="36"/>
        <end position="57"/>
    </location>
</feature>
<name>A0A930YAU8_9ACTN</name>
<dbReference type="SMART" id="SM00858">
    <property type="entry name" value="SAF"/>
    <property type="match status" value="1"/>
</dbReference>
<dbReference type="RefSeq" id="WP_194503029.1">
    <property type="nucleotide sequence ID" value="NZ_JADIVZ010000003.1"/>
</dbReference>
<evidence type="ECO:0000259" key="3">
    <source>
        <dbReference type="SMART" id="SM00858"/>
    </source>
</evidence>